<reference evidence="1" key="1">
    <citation type="submission" date="2017-02" db="UniProtKB">
        <authorList>
            <consortium name="WormBaseParasite"/>
        </authorList>
    </citation>
    <scope>IDENTIFICATION</scope>
</reference>
<protein>
    <submittedName>
        <fullName evidence="1">Uncharacterized protein</fullName>
    </submittedName>
</protein>
<dbReference type="AlphaFoldDB" id="A0A0N4X716"/>
<proteinExistence type="predicted"/>
<dbReference type="WBParaSite" id="HPLM_0002015801-mRNA-1">
    <property type="protein sequence ID" value="HPLM_0002015801-mRNA-1"/>
    <property type="gene ID" value="HPLM_0002015801"/>
</dbReference>
<name>A0A0N4X716_HAEPC</name>
<accession>A0A0N4X716</accession>
<evidence type="ECO:0000313" key="1">
    <source>
        <dbReference type="WBParaSite" id="HPLM_0002015801-mRNA-1"/>
    </source>
</evidence>
<sequence length="58" mass="6280">MSCSSLLTSKSKKFLQYPVTAVFVGFAKRGDPLVCLKPAPFTAMTSRESPEADKLVIS</sequence>
<organism evidence="1">
    <name type="scientific">Haemonchus placei</name>
    <name type="common">Barber's pole worm</name>
    <dbReference type="NCBI Taxonomy" id="6290"/>
    <lineage>
        <taxon>Eukaryota</taxon>
        <taxon>Metazoa</taxon>
        <taxon>Ecdysozoa</taxon>
        <taxon>Nematoda</taxon>
        <taxon>Chromadorea</taxon>
        <taxon>Rhabditida</taxon>
        <taxon>Rhabditina</taxon>
        <taxon>Rhabditomorpha</taxon>
        <taxon>Strongyloidea</taxon>
        <taxon>Trichostrongylidae</taxon>
        <taxon>Haemonchus</taxon>
    </lineage>
</organism>